<dbReference type="Gene3D" id="1.10.357.10">
    <property type="entry name" value="Tetracycline Repressor, domain 2"/>
    <property type="match status" value="1"/>
</dbReference>
<sequence length="201" mass="21029">MGRPARFSTDGLVAAATALAAEGGPAAVTMAAVAREAGAPSGSLYHRFPGRSALLAAVWLHALEAFQAGCREALSAGPAPEAAVGTARHVVSWSRAHPDRARVLLHRPADFDLPHWPEADRARWESANAGIGALLARVARGLREPGEEESHALERVRLAVVDLPLALVRRHLLGGRDVPGGAEELAADSARRLLAPRPATG</sequence>
<dbReference type="PRINTS" id="PR00455">
    <property type="entry name" value="HTHTETR"/>
</dbReference>
<evidence type="ECO:0000313" key="7">
    <source>
        <dbReference type="Proteomes" id="UP000189004"/>
    </source>
</evidence>
<dbReference type="AlphaFoldDB" id="A0A1V3BY97"/>
<dbReference type="InterPro" id="IPR001647">
    <property type="entry name" value="HTH_TetR"/>
</dbReference>
<comment type="caution">
    <text evidence="6">The sequence shown here is derived from an EMBL/GenBank/DDBJ whole genome shotgun (WGS) entry which is preliminary data.</text>
</comment>
<keyword evidence="3" id="KW-0804">Transcription</keyword>
<dbReference type="EMBL" id="MCOK01000001">
    <property type="protein sequence ID" value="OOC53425.1"/>
    <property type="molecule type" value="Genomic_DNA"/>
</dbReference>
<reference evidence="7" key="1">
    <citation type="submission" date="2016-08" db="EMBL/GenBank/DDBJ databases">
        <authorList>
            <person name="Tokovenko B."/>
            <person name="Kalinowski J."/>
        </authorList>
    </citation>
    <scope>NUCLEOTIDE SEQUENCE [LARGE SCALE GENOMIC DNA]</scope>
    <source>
        <strain evidence="7">UTMC102</strain>
    </source>
</reference>
<keyword evidence="7" id="KW-1185">Reference proteome</keyword>
<feature type="domain" description="HTH tetR-type" evidence="5">
    <location>
        <begin position="6"/>
        <end position="66"/>
    </location>
</feature>
<feature type="DNA-binding region" description="H-T-H motif" evidence="4">
    <location>
        <begin position="29"/>
        <end position="48"/>
    </location>
</feature>
<dbReference type="STRING" id="501010.NOSIN_06050"/>
<name>A0A1V3BY97_9ACTN</name>
<dbReference type="OrthoDB" id="8701707at2"/>
<dbReference type="PROSITE" id="PS50977">
    <property type="entry name" value="HTH_TETR_2"/>
    <property type="match status" value="1"/>
</dbReference>
<evidence type="ECO:0000259" key="5">
    <source>
        <dbReference type="PROSITE" id="PS50977"/>
    </source>
</evidence>
<evidence type="ECO:0000256" key="3">
    <source>
        <dbReference type="ARBA" id="ARBA00023163"/>
    </source>
</evidence>
<keyword evidence="2 4" id="KW-0238">DNA-binding</keyword>
<protein>
    <recommendedName>
        <fullName evidence="5">HTH tetR-type domain-containing protein</fullName>
    </recommendedName>
</protein>
<evidence type="ECO:0000256" key="4">
    <source>
        <dbReference type="PROSITE-ProRule" id="PRU00335"/>
    </source>
</evidence>
<accession>A0A1V3BY97</accession>
<organism evidence="6 7">
    <name type="scientific">Nocardiopsis sinuspersici</name>
    <dbReference type="NCBI Taxonomy" id="501010"/>
    <lineage>
        <taxon>Bacteria</taxon>
        <taxon>Bacillati</taxon>
        <taxon>Actinomycetota</taxon>
        <taxon>Actinomycetes</taxon>
        <taxon>Streptosporangiales</taxon>
        <taxon>Nocardiopsidaceae</taxon>
        <taxon>Nocardiopsis</taxon>
    </lineage>
</organism>
<dbReference type="InterPro" id="IPR050109">
    <property type="entry name" value="HTH-type_TetR-like_transc_reg"/>
</dbReference>
<dbReference type="GO" id="GO:0000976">
    <property type="term" value="F:transcription cis-regulatory region binding"/>
    <property type="evidence" value="ECO:0007669"/>
    <property type="project" value="TreeGrafter"/>
</dbReference>
<dbReference type="SUPFAM" id="SSF46689">
    <property type="entry name" value="Homeodomain-like"/>
    <property type="match status" value="1"/>
</dbReference>
<dbReference type="Pfam" id="PF00440">
    <property type="entry name" value="TetR_N"/>
    <property type="match status" value="1"/>
</dbReference>
<dbReference type="InterPro" id="IPR009057">
    <property type="entry name" value="Homeodomain-like_sf"/>
</dbReference>
<keyword evidence="1" id="KW-0805">Transcription regulation</keyword>
<dbReference type="RefSeq" id="WP_077689802.1">
    <property type="nucleotide sequence ID" value="NZ_MCOK01000001.1"/>
</dbReference>
<dbReference type="GO" id="GO:0003700">
    <property type="term" value="F:DNA-binding transcription factor activity"/>
    <property type="evidence" value="ECO:0007669"/>
    <property type="project" value="TreeGrafter"/>
</dbReference>
<dbReference type="Proteomes" id="UP000189004">
    <property type="component" value="Unassembled WGS sequence"/>
</dbReference>
<evidence type="ECO:0000256" key="1">
    <source>
        <dbReference type="ARBA" id="ARBA00023015"/>
    </source>
</evidence>
<dbReference type="PANTHER" id="PTHR30055">
    <property type="entry name" value="HTH-TYPE TRANSCRIPTIONAL REGULATOR RUTR"/>
    <property type="match status" value="1"/>
</dbReference>
<evidence type="ECO:0000256" key="2">
    <source>
        <dbReference type="ARBA" id="ARBA00023125"/>
    </source>
</evidence>
<gene>
    <name evidence="6" type="ORF">NOSIN_06050</name>
</gene>
<dbReference type="PANTHER" id="PTHR30055:SF234">
    <property type="entry name" value="HTH-TYPE TRANSCRIPTIONAL REGULATOR BETI"/>
    <property type="match status" value="1"/>
</dbReference>
<evidence type="ECO:0000313" key="6">
    <source>
        <dbReference type="EMBL" id="OOC53425.1"/>
    </source>
</evidence>
<proteinExistence type="predicted"/>